<evidence type="ECO:0000256" key="1">
    <source>
        <dbReference type="SAM" id="MobiDB-lite"/>
    </source>
</evidence>
<accession>A0A9P5TUU0</accession>
<dbReference type="EMBL" id="JADNRY010000807">
    <property type="protein sequence ID" value="KAF9026575.1"/>
    <property type="molecule type" value="Genomic_DNA"/>
</dbReference>
<feature type="compositionally biased region" description="Acidic residues" evidence="1">
    <location>
        <begin position="473"/>
        <end position="484"/>
    </location>
</feature>
<sequence length="983" mass="110089">MERGFGVGKSYQREVDNARIEKLQHKNGIMLAVVVVAPQMDFLVAQDFIRKMVRVGGSDEHIALRILAAYESMVRFEDWSALFKGQSKNSDTRKLVLIERTICCKDRVTLREKYKNESELSAQSQKPPKLLFIGLGLEPSSTFGGLGSLFFSGSVLCYTVFNNSYYVAANVLATWVIWKTFGRLCNCYYVTVADGKEANRLMKIWKNSKQSAKPIAEEDSASRVLGTRSASVPPTVEPDPPITLPTNWEEEDDGLSAAILVRDFDSVCDLYNGYVKYFDKDSPMLYKILKSFDCEANVLLRRLPNPPAIDDDDKELSPLFPLAVTGMLPEKCVWYTERFGKDDIPFEQWVNEYRIEQDGKSVEEKRLHNNFAKNWSVNPGTMGKSDAVNEDLGEDACGAYPTQPEASLPAHFATKGDTVPLVDYPSSDCDDPEPLQNQLVLGRKKVLQSNRNRNSLRGRRLSKRVDVEAAQTDTEDSLDGEDYIDNNGNGHGSNGAGNNSDSDNTKDREESNRSHGGRGPLPREAKAHLDALMAKLEEDVKAIAQEFGKPPEMCFKYIDGVDGSLTHSVTYWNIWQQWYGVHGQRKKLQNMPVSEWTGVVHNKLEIFLRSKLSDKDFDKTKACERALEEQTSWFWEHHDALIGETIARGKGNAMVTKILRPIVQMTLQKVKATNGTQMLSQADNIGLQIVVAKVVECKVDSKLAELYRHCIAKKESRDRHRSMIPRIFTYDLNRIFEEGDVPKLNFANFCGVGVETSTGVPFLHIGVRTKKRFVTGVSALNKYKASDLTKICGLHMEQIQQAVNGEEVDEDLHCFEIERWTDEEETLSKDRWSTIQVVSDTMNNTIVSVPHSSSYYKEGSTAKDAMSLFARDSDDDDMLGGRIDSHPSRKSSEQGRLALAEPLKSRAGRPVNLVLLTLVIPTLVIPGLGNAASSNVDSGNTDSGNTRYGNTRFGNTRIGSTNPGNTNLGYYEELVFSTFEFVF</sequence>
<gene>
    <name evidence="2" type="ORF">BDP27DRAFT_1410589</name>
</gene>
<feature type="region of interest" description="Disordered" evidence="1">
    <location>
        <begin position="876"/>
        <end position="896"/>
    </location>
</feature>
<evidence type="ECO:0000313" key="2">
    <source>
        <dbReference type="EMBL" id="KAF9026575.1"/>
    </source>
</evidence>
<feature type="compositionally biased region" description="Basic and acidic residues" evidence="1">
    <location>
        <begin position="883"/>
        <end position="893"/>
    </location>
</feature>
<dbReference type="Proteomes" id="UP000772434">
    <property type="component" value="Unassembled WGS sequence"/>
</dbReference>
<feature type="region of interest" description="Disordered" evidence="1">
    <location>
        <begin position="931"/>
        <end position="960"/>
    </location>
</feature>
<feature type="compositionally biased region" description="Basic and acidic residues" evidence="1">
    <location>
        <begin position="503"/>
        <end position="513"/>
    </location>
</feature>
<reference evidence="2" key="1">
    <citation type="submission" date="2020-11" db="EMBL/GenBank/DDBJ databases">
        <authorList>
            <consortium name="DOE Joint Genome Institute"/>
            <person name="Ahrendt S."/>
            <person name="Riley R."/>
            <person name="Andreopoulos W."/>
            <person name="Labutti K."/>
            <person name="Pangilinan J."/>
            <person name="Ruiz-Duenas F.J."/>
            <person name="Barrasa J.M."/>
            <person name="Sanchez-Garcia M."/>
            <person name="Camarero S."/>
            <person name="Miyauchi S."/>
            <person name="Serrano A."/>
            <person name="Linde D."/>
            <person name="Babiker R."/>
            <person name="Drula E."/>
            <person name="Ayuso-Fernandez I."/>
            <person name="Pacheco R."/>
            <person name="Padilla G."/>
            <person name="Ferreira P."/>
            <person name="Barriuso J."/>
            <person name="Kellner H."/>
            <person name="Castanera R."/>
            <person name="Alfaro M."/>
            <person name="Ramirez L."/>
            <person name="Pisabarro A.G."/>
            <person name="Kuo A."/>
            <person name="Tritt A."/>
            <person name="Lipzen A."/>
            <person name="He G."/>
            <person name="Yan M."/>
            <person name="Ng V."/>
            <person name="Cullen D."/>
            <person name="Martin F."/>
            <person name="Rosso M.-N."/>
            <person name="Henrissat B."/>
            <person name="Hibbett D."/>
            <person name="Martinez A.T."/>
            <person name="Grigoriev I.V."/>
        </authorList>
    </citation>
    <scope>NUCLEOTIDE SEQUENCE</scope>
    <source>
        <strain evidence="2">AH 40177</strain>
    </source>
</reference>
<keyword evidence="3" id="KW-1185">Reference proteome</keyword>
<evidence type="ECO:0000313" key="3">
    <source>
        <dbReference type="Proteomes" id="UP000772434"/>
    </source>
</evidence>
<comment type="caution">
    <text evidence="2">The sequence shown here is derived from an EMBL/GenBank/DDBJ whole genome shotgun (WGS) entry which is preliminary data.</text>
</comment>
<proteinExistence type="predicted"/>
<name>A0A9P5TUU0_9AGAR</name>
<organism evidence="2 3">
    <name type="scientific">Rhodocollybia butyracea</name>
    <dbReference type="NCBI Taxonomy" id="206335"/>
    <lineage>
        <taxon>Eukaryota</taxon>
        <taxon>Fungi</taxon>
        <taxon>Dikarya</taxon>
        <taxon>Basidiomycota</taxon>
        <taxon>Agaricomycotina</taxon>
        <taxon>Agaricomycetes</taxon>
        <taxon>Agaricomycetidae</taxon>
        <taxon>Agaricales</taxon>
        <taxon>Marasmiineae</taxon>
        <taxon>Omphalotaceae</taxon>
        <taxon>Rhodocollybia</taxon>
    </lineage>
</organism>
<protein>
    <submittedName>
        <fullName evidence="2">Uncharacterized protein</fullName>
    </submittedName>
</protein>
<dbReference type="AlphaFoldDB" id="A0A9P5TUU0"/>
<dbReference type="OrthoDB" id="3062339at2759"/>
<feature type="region of interest" description="Disordered" evidence="1">
    <location>
        <begin position="440"/>
        <end position="523"/>
    </location>
</feature>